<dbReference type="AlphaFoldDB" id="A0AAD7IVY7"/>
<comment type="caution">
    <text evidence="4">The sequence shown here is derived from an EMBL/GenBank/DDBJ whole genome shotgun (WGS) entry which is preliminary data.</text>
</comment>
<keyword evidence="5" id="KW-1185">Reference proteome</keyword>
<dbReference type="Pfam" id="PF05199">
    <property type="entry name" value="GMC_oxred_C"/>
    <property type="match status" value="1"/>
</dbReference>
<comment type="similarity">
    <text evidence="2">Belongs to the GMC oxidoreductase family.</text>
</comment>
<dbReference type="PANTHER" id="PTHR11552">
    <property type="entry name" value="GLUCOSE-METHANOL-CHOLINE GMC OXIDOREDUCTASE"/>
    <property type="match status" value="1"/>
</dbReference>
<evidence type="ECO:0000259" key="3">
    <source>
        <dbReference type="Pfam" id="PF05199"/>
    </source>
</evidence>
<evidence type="ECO:0000313" key="4">
    <source>
        <dbReference type="EMBL" id="KAJ7750470.1"/>
    </source>
</evidence>
<dbReference type="SUPFAM" id="SSF54373">
    <property type="entry name" value="FAD-linked reductases, C-terminal domain"/>
    <property type="match status" value="1"/>
</dbReference>
<dbReference type="Proteomes" id="UP001215280">
    <property type="component" value="Unassembled WGS sequence"/>
</dbReference>
<evidence type="ECO:0000256" key="1">
    <source>
        <dbReference type="ARBA" id="ARBA00001974"/>
    </source>
</evidence>
<dbReference type="GO" id="GO:0050660">
    <property type="term" value="F:flavin adenine dinucleotide binding"/>
    <property type="evidence" value="ECO:0007669"/>
    <property type="project" value="InterPro"/>
</dbReference>
<protein>
    <submittedName>
        <fullName evidence="4">Aryl-alcohol oxidase</fullName>
    </submittedName>
</protein>
<dbReference type="InterPro" id="IPR007867">
    <property type="entry name" value="GMC_OxRtase_C"/>
</dbReference>
<name>A0AAD7IVY7_9AGAR</name>
<dbReference type="Gene3D" id="3.30.560.10">
    <property type="entry name" value="Glucose Oxidase, domain 3"/>
    <property type="match status" value="1"/>
</dbReference>
<accession>A0AAD7IVY7</accession>
<dbReference type="InterPro" id="IPR036188">
    <property type="entry name" value="FAD/NAD-bd_sf"/>
</dbReference>
<proteinExistence type="inferred from homology"/>
<gene>
    <name evidence="4" type="ORF">DFH07DRAFT_961437</name>
</gene>
<dbReference type="PANTHER" id="PTHR11552:SF147">
    <property type="entry name" value="CHOLINE DEHYDROGENASE, MITOCHONDRIAL"/>
    <property type="match status" value="1"/>
</dbReference>
<dbReference type="InterPro" id="IPR012132">
    <property type="entry name" value="GMC_OxRdtase"/>
</dbReference>
<comment type="cofactor">
    <cofactor evidence="1">
        <name>FAD</name>
        <dbReference type="ChEBI" id="CHEBI:57692"/>
    </cofactor>
</comment>
<feature type="domain" description="Glucose-methanol-choline oxidoreductase C-terminal" evidence="3">
    <location>
        <begin position="61"/>
        <end position="185"/>
    </location>
</feature>
<evidence type="ECO:0000313" key="5">
    <source>
        <dbReference type="Proteomes" id="UP001215280"/>
    </source>
</evidence>
<dbReference type="GO" id="GO:0016614">
    <property type="term" value="F:oxidoreductase activity, acting on CH-OH group of donors"/>
    <property type="evidence" value="ECO:0007669"/>
    <property type="project" value="InterPro"/>
</dbReference>
<evidence type="ECO:0000256" key="2">
    <source>
        <dbReference type="ARBA" id="ARBA00010790"/>
    </source>
</evidence>
<sequence length="207" mass="22086">MFLHLDADSPIFDNFTDPAAGPNTPHIEIGFGAGSPIVSASTSNFVGSGLLAVTSTMSRSIRRQTTDLLDHPVIDLGLLTSEFDIFAAREALRRALRFFATPTWDGYLLVPTVDLANMTTAELDQYICNTTLGSYHLAGTAAMTAGDAGWGVVNSDLRIKNVTGVHIIDAFVSPILPSAHTQAPTTISCPVTLLVGNPCPQKYYVFA</sequence>
<organism evidence="4 5">
    <name type="scientific">Mycena maculata</name>
    <dbReference type="NCBI Taxonomy" id="230809"/>
    <lineage>
        <taxon>Eukaryota</taxon>
        <taxon>Fungi</taxon>
        <taxon>Dikarya</taxon>
        <taxon>Basidiomycota</taxon>
        <taxon>Agaricomycotina</taxon>
        <taxon>Agaricomycetes</taxon>
        <taxon>Agaricomycetidae</taxon>
        <taxon>Agaricales</taxon>
        <taxon>Marasmiineae</taxon>
        <taxon>Mycenaceae</taxon>
        <taxon>Mycena</taxon>
    </lineage>
</organism>
<dbReference type="Gene3D" id="3.50.50.60">
    <property type="entry name" value="FAD/NAD(P)-binding domain"/>
    <property type="match status" value="1"/>
</dbReference>
<dbReference type="SUPFAM" id="SSF51905">
    <property type="entry name" value="FAD/NAD(P)-binding domain"/>
    <property type="match status" value="1"/>
</dbReference>
<reference evidence="4" key="1">
    <citation type="submission" date="2023-03" db="EMBL/GenBank/DDBJ databases">
        <title>Massive genome expansion in bonnet fungi (Mycena s.s.) driven by repeated elements and novel gene families across ecological guilds.</title>
        <authorList>
            <consortium name="Lawrence Berkeley National Laboratory"/>
            <person name="Harder C.B."/>
            <person name="Miyauchi S."/>
            <person name="Viragh M."/>
            <person name="Kuo A."/>
            <person name="Thoen E."/>
            <person name="Andreopoulos B."/>
            <person name="Lu D."/>
            <person name="Skrede I."/>
            <person name="Drula E."/>
            <person name="Henrissat B."/>
            <person name="Morin E."/>
            <person name="Kohler A."/>
            <person name="Barry K."/>
            <person name="LaButti K."/>
            <person name="Morin E."/>
            <person name="Salamov A."/>
            <person name="Lipzen A."/>
            <person name="Mereny Z."/>
            <person name="Hegedus B."/>
            <person name="Baldrian P."/>
            <person name="Stursova M."/>
            <person name="Weitz H."/>
            <person name="Taylor A."/>
            <person name="Grigoriev I.V."/>
            <person name="Nagy L.G."/>
            <person name="Martin F."/>
            <person name="Kauserud H."/>
        </authorList>
    </citation>
    <scope>NUCLEOTIDE SEQUENCE</scope>
    <source>
        <strain evidence="4">CBHHK188m</strain>
    </source>
</reference>
<dbReference type="EMBL" id="JARJLG010000082">
    <property type="protein sequence ID" value="KAJ7750470.1"/>
    <property type="molecule type" value="Genomic_DNA"/>
</dbReference>